<dbReference type="InterPro" id="IPR050106">
    <property type="entry name" value="HistidinolP_aminotransfase"/>
</dbReference>
<comment type="catalytic activity">
    <reaction evidence="7">
        <text>L-histidinol phosphate + 2-oxoglutarate = 3-(imidazol-4-yl)-2-oxopropyl phosphate + L-glutamate</text>
        <dbReference type="Rhea" id="RHEA:23744"/>
        <dbReference type="ChEBI" id="CHEBI:16810"/>
        <dbReference type="ChEBI" id="CHEBI:29985"/>
        <dbReference type="ChEBI" id="CHEBI:57766"/>
        <dbReference type="ChEBI" id="CHEBI:57980"/>
        <dbReference type="EC" id="2.6.1.9"/>
    </reaction>
</comment>
<dbReference type="UniPathway" id="UPA00031">
    <property type="reaction ID" value="UER00012"/>
</dbReference>
<dbReference type="SUPFAM" id="SSF53383">
    <property type="entry name" value="PLP-dependent transferases"/>
    <property type="match status" value="1"/>
</dbReference>
<dbReference type="InterPro" id="IPR015421">
    <property type="entry name" value="PyrdxlP-dep_Trfase_major"/>
</dbReference>
<organism evidence="9 10">
    <name type="scientific">Liquorilactobacillus satsumensis DSM 16230 = JCM 12392</name>
    <dbReference type="NCBI Taxonomy" id="1423801"/>
    <lineage>
        <taxon>Bacteria</taxon>
        <taxon>Bacillati</taxon>
        <taxon>Bacillota</taxon>
        <taxon>Bacilli</taxon>
        <taxon>Lactobacillales</taxon>
        <taxon>Lactobacillaceae</taxon>
        <taxon>Liquorilactobacillus</taxon>
    </lineage>
</organism>
<dbReference type="PANTHER" id="PTHR43643:SF3">
    <property type="entry name" value="HISTIDINOL-PHOSPHATE AMINOTRANSFERASE"/>
    <property type="match status" value="1"/>
</dbReference>
<evidence type="ECO:0000256" key="3">
    <source>
        <dbReference type="ARBA" id="ARBA00022576"/>
    </source>
</evidence>
<evidence type="ECO:0000313" key="9">
    <source>
        <dbReference type="EMBL" id="KRM00569.1"/>
    </source>
</evidence>
<dbReference type="GO" id="GO:0004400">
    <property type="term" value="F:histidinol-phosphate transaminase activity"/>
    <property type="evidence" value="ECO:0007669"/>
    <property type="project" value="UniProtKB-UniRule"/>
</dbReference>
<dbReference type="InterPro" id="IPR005861">
    <property type="entry name" value="HisP_aminotrans"/>
</dbReference>
<dbReference type="Proteomes" id="UP000051166">
    <property type="component" value="Unassembled WGS sequence"/>
</dbReference>
<dbReference type="InterPro" id="IPR015422">
    <property type="entry name" value="PyrdxlP-dep_Trfase_small"/>
</dbReference>
<comment type="subunit">
    <text evidence="2 7">Homodimer.</text>
</comment>
<name>A0A0R1VBF4_9LACO</name>
<dbReference type="EMBL" id="AZFQ01000006">
    <property type="protein sequence ID" value="KRM00569.1"/>
    <property type="molecule type" value="Genomic_DNA"/>
</dbReference>
<dbReference type="GeneID" id="98307004"/>
<dbReference type="GO" id="GO:0030170">
    <property type="term" value="F:pyridoxal phosphate binding"/>
    <property type="evidence" value="ECO:0007669"/>
    <property type="project" value="InterPro"/>
</dbReference>
<dbReference type="OrthoDB" id="9813612at2"/>
<keyword evidence="7" id="KW-0028">Amino-acid biosynthesis</keyword>
<dbReference type="InterPro" id="IPR015424">
    <property type="entry name" value="PyrdxlP-dep_Trfase"/>
</dbReference>
<dbReference type="RefSeq" id="WP_054757777.1">
    <property type="nucleotide sequence ID" value="NZ_AZFQ01000006.1"/>
</dbReference>
<protein>
    <recommendedName>
        <fullName evidence="7">Histidinol-phosphate aminotransferase</fullName>
        <ecNumber evidence="7">2.6.1.9</ecNumber>
    </recommendedName>
    <alternativeName>
        <fullName evidence="7">Imidazole acetol-phosphate transaminase</fullName>
    </alternativeName>
</protein>
<evidence type="ECO:0000256" key="2">
    <source>
        <dbReference type="ARBA" id="ARBA00011738"/>
    </source>
</evidence>
<keyword evidence="4 7" id="KW-0808">Transferase</keyword>
<dbReference type="InterPro" id="IPR004839">
    <property type="entry name" value="Aminotransferase_I/II_large"/>
</dbReference>
<evidence type="ECO:0000256" key="6">
    <source>
        <dbReference type="ARBA" id="ARBA00023102"/>
    </source>
</evidence>
<feature type="modified residue" description="N6-(pyridoxal phosphate)lysine" evidence="7">
    <location>
        <position position="223"/>
    </location>
</feature>
<keyword evidence="10" id="KW-1185">Reference proteome</keyword>
<evidence type="ECO:0000259" key="8">
    <source>
        <dbReference type="Pfam" id="PF00155"/>
    </source>
</evidence>
<dbReference type="Gene3D" id="3.90.1150.10">
    <property type="entry name" value="Aspartate Aminotransferase, domain 1"/>
    <property type="match status" value="1"/>
</dbReference>
<feature type="domain" description="Aminotransferase class I/classII large" evidence="8">
    <location>
        <begin position="28"/>
        <end position="352"/>
    </location>
</feature>
<dbReference type="Gene3D" id="3.40.640.10">
    <property type="entry name" value="Type I PLP-dependent aspartate aminotransferase-like (Major domain)"/>
    <property type="match status" value="1"/>
</dbReference>
<comment type="similarity">
    <text evidence="7">Belongs to the class-II pyridoxal-phosphate-dependent aminotransferase family. Histidinol-phosphate aminotransferase subfamily.</text>
</comment>
<evidence type="ECO:0000256" key="7">
    <source>
        <dbReference type="HAMAP-Rule" id="MF_01023"/>
    </source>
</evidence>
<dbReference type="NCBIfam" id="TIGR01141">
    <property type="entry name" value="hisC"/>
    <property type="match status" value="1"/>
</dbReference>
<evidence type="ECO:0000256" key="5">
    <source>
        <dbReference type="ARBA" id="ARBA00022898"/>
    </source>
</evidence>
<comment type="cofactor">
    <cofactor evidence="1 7">
        <name>pyridoxal 5'-phosphate</name>
        <dbReference type="ChEBI" id="CHEBI:597326"/>
    </cofactor>
</comment>
<dbReference type="PANTHER" id="PTHR43643">
    <property type="entry name" value="HISTIDINOL-PHOSPHATE AMINOTRANSFERASE 2"/>
    <property type="match status" value="1"/>
</dbReference>
<evidence type="ECO:0000256" key="1">
    <source>
        <dbReference type="ARBA" id="ARBA00001933"/>
    </source>
</evidence>
<dbReference type="AlphaFoldDB" id="A0A0R1VBF4"/>
<keyword evidence="5 7" id="KW-0663">Pyridoxal phosphate</keyword>
<keyword evidence="3 7" id="KW-0032">Aminotransferase</keyword>
<proteinExistence type="inferred from homology"/>
<sequence length="358" mass="39966">MKEQVKGIESYVPEEPLTQVKKRLGLKKLVRLSANENPFGTSNEVKNALLNWNFSEGNRYPDGNATQLRQAIATKLDVQPENLVFGVGLDEIIMLLSHIFLEKGDEVLLTKPTFSEYALHAEIEGCKVVEVPCNTETGGHSFAGMLAKITAKTKIIWLCNPNNPTGVYEKPAAIADFVAQVPAYVLVVIDEAYIHYVTDTKAPSFLPFLDKYPNAVLMRTFSKAYGLANYRVGYAVMAAKLAAYMQAVRLPYNLNALSQTAALAALNDQKFVADSVQKTERERKAWEKFLTAANIKHFHSQANFIFFKYPDAPGLADMLLKNGYQLRRGLAKDWLRLTIGTAADGEKIRELIKTQKRS</sequence>
<dbReference type="CDD" id="cd00609">
    <property type="entry name" value="AAT_like"/>
    <property type="match status" value="1"/>
</dbReference>
<dbReference type="PATRIC" id="fig|1423801.4.peg.893"/>
<dbReference type="STRING" id="1423801.FD50_GL000879"/>
<reference evidence="9 10" key="1">
    <citation type="journal article" date="2015" name="Genome Announc.">
        <title>Expanding the biotechnology potential of lactobacilli through comparative genomics of 213 strains and associated genera.</title>
        <authorList>
            <person name="Sun Z."/>
            <person name="Harris H.M."/>
            <person name="McCann A."/>
            <person name="Guo C."/>
            <person name="Argimon S."/>
            <person name="Zhang W."/>
            <person name="Yang X."/>
            <person name="Jeffery I.B."/>
            <person name="Cooney J.C."/>
            <person name="Kagawa T.F."/>
            <person name="Liu W."/>
            <person name="Song Y."/>
            <person name="Salvetti E."/>
            <person name="Wrobel A."/>
            <person name="Rasinkangas P."/>
            <person name="Parkhill J."/>
            <person name="Rea M.C."/>
            <person name="O'Sullivan O."/>
            <person name="Ritari J."/>
            <person name="Douillard F.P."/>
            <person name="Paul Ross R."/>
            <person name="Yang R."/>
            <person name="Briner A.E."/>
            <person name="Felis G.E."/>
            <person name="de Vos W.M."/>
            <person name="Barrangou R."/>
            <person name="Klaenhammer T.R."/>
            <person name="Caufield P.W."/>
            <person name="Cui Y."/>
            <person name="Zhang H."/>
            <person name="O'Toole P.W."/>
        </authorList>
    </citation>
    <scope>NUCLEOTIDE SEQUENCE [LARGE SCALE GENOMIC DNA]</scope>
    <source>
        <strain evidence="9 10">DSM 16230</strain>
    </source>
</reference>
<comment type="caution">
    <text evidence="9">The sequence shown here is derived from an EMBL/GenBank/DDBJ whole genome shotgun (WGS) entry which is preliminary data.</text>
</comment>
<dbReference type="HAMAP" id="MF_01023">
    <property type="entry name" value="HisC_aminotrans_2"/>
    <property type="match status" value="1"/>
</dbReference>
<dbReference type="GO" id="GO:0000105">
    <property type="term" value="P:L-histidine biosynthetic process"/>
    <property type="evidence" value="ECO:0007669"/>
    <property type="project" value="UniProtKB-UniRule"/>
</dbReference>
<accession>A0A0R1VBF4</accession>
<gene>
    <name evidence="7" type="primary">hisC</name>
    <name evidence="9" type="ORF">FD50_GL000879</name>
</gene>
<comment type="pathway">
    <text evidence="7">Amino-acid biosynthesis; L-histidine biosynthesis; L-histidine from 5-phospho-alpha-D-ribose 1-diphosphate: step 7/9.</text>
</comment>
<evidence type="ECO:0000313" key="10">
    <source>
        <dbReference type="Proteomes" id="UP000051166"/>
    </source>
</evidence>
<evidence type="ECO:0000256" key="4">
    <source>
        <dbReference type="ARBA" id="ARBA00022679"/>
    </source>
</evidence>
<dbReference type="Pfam" id="PF00155">
    <property type="entry name" value="Aminotran_1_2"/>
    <property type="match status" value="1"/>
</dbReference>
<keyword evidence="6 7" id="KW-0368">Histidine biosynthesis</keyword>
<dbReference type="EC" id="2.6.1.9" evidence="7"/>